<keyword evidence="2" id="KW-1185">Reference proteome</keyword>
<proteinExistence type="inferred from homology"/>
<dbReference type="Proteomes" id="UP000504637">
    <property type="component" value="Unplaced"/>
</dbReference>
<organism evidence="3">
    <name type="scientific">Dissoconium aciculare CBS 342.82</name>
    <dbReference type="NCBI Taxonomy" id="1314786"/>
    <lineage>
        <taxon>Eukaryota</taxon>
        <taxon>Fungi</taxon>
        <taxon>Dikarya</taxon>
        <taxon>Ascomycota</taxon>
        <taxon>Pezizomycotina</taxon>
        <taxon>Dothideomycetes</taxon>
        <taxon>Dothideomycetidae</taxon>
        <taxon>Mycosphaerellales</taxon>
        <taxon>Dissoconiaceae</taxon>
        <taxon>Dissoconium</taxon>
    </lineage>
</organism>
<dbReference type="Pfam" id="PF04488">
    <property type="entry name" value="Gly_transf_sug"/>
    <property type="match status" value="1"/>
</dbReference>
<evidence type="ECO:0000313" key="2">
    <source>
        <dbReference type="Proteomes" id="UP000504637"/>
    </source>
</evidence>
<protein>
    <submittedName>
        <fullName evidence="3">Glycosyltransferase family 32 protein</fullName>
    </submittedName>
</protein>
<reference evidence="3" key="2">
    <citation type="submission" date="2020-04" db="EMBL/GenBank/DDBJ databases">
        <authorList>
            <consortium name="NCBI Genome Project"/>
        </authorList>
    </citation>
    <scope>NUCLEOTIDE SEQUENCE</scope>
    <source>
        <strain evidence="3">CBS 342.82</strain>
    </source>
</reference>
<dbReference type="InterPro" id="IPR029044">
    <property type="entry name" value="Nucleotide-diphossugar_trans"/>
</dbReference>
<dbReference type="InterPro" id="IPR007577">
    <property type="entry name" value="GlycoTrfase_DXD_sugar-bd_CS"/>
</dbReference>
<dbReference type="GeneID" id="54358714"/>
<dbReference type="PANTHER" id="PTHR46830:SF2">
    <property type="entry name" value="ALPHA-1,4-N-ACETYLGLUCOSAMINYLTRANSFERASE"/>
    <property type="match status" value="1"/>
</dbReference>
<dbReference type="OrthoDB" id="409543at2759"/>
<name>A0A6J3MEY9_9PEZI</name>
<evidence type="ECO:0000313" key="3">
    <source>
        <dbReference type="RefSeq" id="XP_033463459.1"/>
    </source>
</evidence>
<dbReference type="PANTHER" id="PTHR46830">
    <property type="entry name" value="TRANSFERASE, PUTATIVE-RELATED"/>
    <property type="match status" value="1"/>
</dbReference>
<reference evidence="3" key="1">
    <citation type="submission" date="2020-01" db="EMBL/GenBank/DDBJ databases">
        <authorList>
            <consortium name="DOE Joint Genome Institute"/>
            <person name="Haridas S."/>
            <person name="Albert R."/>
            <person name="Binder M."/>
            <person name="Bloem J."/>
            <person name="Labutti K."/>
            <person name="Salamov A."/>
            <person name="Andreopoulos B."/>
            <person name="Baker S.E."/>
            <person name="Barry K."/>
            <person name="Bills G."/>
            <person name="Bluhm B.H."/>
            <person name="Cannon C."/>
            <person name="Castanera R."/>
            <person name="Culley D.E."/>
            <person name="Daum C."/>
            <person name="Ezra D."/>
            <person name="Gonzalez J.B."/>
            <person name="Henrissat B."/>
            <person name="Kuo A."/>
            <person name="Liang C."/>
            <person name="Lipzen A."/>
            <person name="Lutzoni F."/>
            <person name="Magnuson J."/>
            <person name="Mondo S."/>
            <person name="Nolan M."/>
            <person name="Ohm R."/>
            <person name="Pangilinan J."/>
            <person name="Park H.-J."/>
            <person name="Ramirez L."/>
            <person name="Alfaro M."/>
            <person name="Sun H."/>
            <person name="Tritt A."/>
            <person name="Yoshinaga Y."/>
            <person name="Zwiers L.-H."/>
            <person name="Turgeon B.G."/>
            <person name="Goodwin S.B."/>
            <person name="Spatafora J.W."/>
            <person name="Crous P.W."/>
            <person name="Grigoriev I.V."/>
        </authorList>
    </citation>
    <scope>NUCLEOTIDE SEQUENCE</scope>
    <source>
        <strain evidence="3">CBS 342.82</strain>
    </source>
</reference>
<dbReference type="GO" id="GO:1901135">
    <property type="term" value="P:carbohydrate derivative metabolic process"/>
    <property type="evidence" value="ECO:0007669"/>
    <property type="project" value="UniProtKB-ARBA"/>
</dbReference>
<accession>A0A6J3MEY9</accession>
<dbReference type="Gene3D" id="3.90.550.20">
    <property type="match status" value="1"/>
</dbReference>
<sequence>MKSVLLRTKPDEIKIHHFDLNTTNPWFKEIRKHVTLAQLKREEIAVPHGYRLSDLALAHQSDIVRLAVLAEEGGIYLDTDVYMLRSFKDLLTNPRDVLLGHEGGDRYGLCNAVILARAGSEFISIWQDSYRTFDSTKWNHHSVLMPKQLQIQHKDLICTLSPPIFYWPFWEIWNVQYMHDEISAEEIALLRDQQAAYSGSMYENQLAYHSWGGHAYLNELTPDIVQNKDSRFNLLLRQIAAHPI</sequence>
<dbReference type="RefSeq" id="XP_033463459.1">
    <property type="nucleotide sequence ID" value="XM_033600914.1"/>
</dbReference>
<dbReference type="SUPFAM" id="SSF53448">
    <property type="entry name" value="Nucleotide-diphospho-sugar transferases"/>
    <property type="match status" value="1"/>
</dbReference>
<comment type="similarity">
    <text evidence="1">Belongs to the glycosyltransferase 32 family.</text>
</comment>
<reference evidence="3" key="3">
    <citation type="submission" date="2025-08" db="UniProtKB">
        <authorList>
            <consortium name="RefSeq"/>
        </authorList>
    </citation>
    <scope>IDENTIFICATION</scope>
    <source>
        <strain evidence="3">CBS 342.82</strain>
    </source>
</reference>
<evidence type="ECO:0000256" key="1">
    <source>
        <dbReference type="ARBA" id="ARBA00009003"/>
    </source>
</evidence>
<dbReference type="AlphaFoldDB" id="A0A6J3MEY9"/>
<gene>
    <name evidence="3" type="ORF">K489DRAFT_313146</name>
</gene>